<organism evidence="1 2">
    <name type="scientific">SAR324 cluster bacterium</name>
    <dbReference type="NCBI Taxonomy" id="2024889"/>
    <lineage>
        <taxon>Bacteria</taxon>
        <taxon>Deltaproteobacteria</taxon>
        <taxon>SAR324 cluster</taxon>
    </lineage>
</organism>
<accession>A0A7X9FUE2</accession>
<dbReference type="Proteomes" id="UP000524246">
    <property type="component" value="Unassembled WGS sequence"/>
</dbReference>
<dbReference type="Gene3D" id="3.30.700.10">
    <property type="entry name" value="Glycoprotein, Type 4 Pilin"/>
    <property type="match status" value="1"/>
</dbReference>
<evidence type="ECO:0000313" key="1">
    <source>
        <dbReference type="EMBL" id="NMC64061.1"/>
    </source>
</evidence>
<evidence type="ECO:0000313" key="2">
    <source>
        <dbReference type="Proteomes" id="UP000524246"/>
    </source>
</evidence>
<dbReference type="InterPro" id="IPR045584">
    <property type="entry name" value="Pilin-like"/>
</dbReference>
<protein>
    <recommendedName>
        <fullName evidence="3">Prepilin-type N-terminal cleavage/methylation domain-containing protein</fullName>
    </recommendedName>
</protein>
<comment type="caution">
    <text evidence="1">The sequence shown here is derived from an EMBL/GenBank/DDBJ whole genome shotgun (WGS) entry which is preliminary data.</text>
</comment>
<reference evidence="1 2" key="1">
    <citation type="journal article" date="2020" name="Biotechnol. Biofuels">
        <title>New insights from the biogas microbiome by comprehensive genome-resolved metagenomics of nearly 1600 species originating from multiple anaerobic digesters.</title>
        <authorList>
            <person name="Campanaro S."/>
            <person name="Treu L."/>
            <person name="Rodriguez-R L.M."/>
            <person name="Kovalovszki A."/>
            <person name="Ziels R.M."/>
            <person name="Maus I."/>
            <person name="Zhu X."/>
            <person name="Kougias P.G."/>
            <person name="Basile A."/>
            <person name="Luo G."/>
            <person name="Schluter A."/>
            <person name="Konstantinidis K.T."/>
            <person name="Angelidaki I."/>
        </authorList>
    </citation>
    <scope>NUCLEOTIDE SEQUENCE [LARGE SCALE GENOMIC DNA]</scope>
    <source>
        <strain evidence="1">AS27yjCOA_65</strain>
    </source>
</reference>
<dbReference type="AlphaFoldDB" id="A0A7X9FUE2"/>
<dbReference type="SUPFAM" id="SSF54523">
    <property type="entry name" value="Pili subunits"/>
    <property type="match status" value="1"/>
</dbReference>
<name>A0A7X9FUE2_9DELT</name>
<sequence length="125" mass="13700">MTQKAFTLIELLVSLLLFEVVAAVSVAEVASYLKSSRENQLRTEAAAAAQIVLEELRASDPASLPKSGSSEVQNITVGEHIFQVVLSYCVKPEFCTGGSIRQIHVSVSLKSRIWYEVDSAFVQLR</sequence>
<evidence type="ECO:0008006" key="3">
    <source>
        <dbReference type="Google" id="ProtNLM"/>
    </source>
</evidence>
<gene>
    <name evidence="1" type="ORF">GYA55_12935</name>
</gene>
<dbReference type="Pfam" id="PF07963">
    <property type="entry name" value="N_methyl"/>
    <property type="match status" value="1"/>
</dbReference>
<dbReference type="InterPro" id="IPR012902">
    <property type="entry name" value="N_methyl_site"/>
</dbReference>
<proteinExistence type="predicted"/>
<dbReference type="EMBL" id="JAAZON010000593">
    <property type="protein sequence ID" value="NMC64061.1"/>
    <property type="molecule type" value="Genomic_DNA"/>
</dbReference>